<dbReference type="Proteomes" id="UP000076842">
    <property type="component" value="Unassembled WGS sequence"/>
</dbReference>
<reference evidence="2 3" key="1">
    <citation type="journal article" date="2016" name="Mol. Biol. Evol.">
        <title>Comparative Genomics of Early-Diverging Mushroom-Forming Fungi Provides Insights into the Origins of Lignocellulose Decay Capabilities.</title>
        <authorList>
            <person name="Nagy L.G."/>
            <person name="Riley R."/>
            <person name="Tritt A."/>
            <person name="Adam C."/>
            <person name="Daum C."/>
            <person name="Floudas D."/>
            <person name="Sun H."/>
            <person name="Yadav J.S."/>
            <person name="Pangilinan J."/>
            <person name="Larsson K.H."/>
            <person name="Matsuura K."/>
            <person name="Barry K."/>
            <person name="Labutti K."/>
            <person name="Kuo R."/>
            <person name="Ohm R.A."/>
            <person name="Bhattacharya S.S."/>
            <person name="Shirouzu T."/>
            <person name="Yoshinaga Y."/>
            <person name="Martin F.M."/>
            <person name="Grigoriev I.V."/>
            <person name="Hibbett D.S."/>
        </authorList>
    </citation>
    <scope>NUCLEOTIDE SEQUENCE [LARGE SCALE GENOMIC DNA]</scope>
    <source>
        <strain evidence="2 3">HHB12733</strain>
    </source>
</reference>
<dbReference type="InParanoid" id="A0A165GHB6"/>
<sequence>MPPEELCTPTPPRRASLKFGAMLLQAFPLPPSVLVPKGHLPRPTCTHIPTALTTPDSCSPTATTNQPPHHAVHGCPPPAHPPHPRKGAHRQGHHAHRPRPPLHHRGHRHPHTLRPQAPPACRDRRLTPRDGLEEAAQHAQVGRLHRPHSPRQGRAGPLRAEEEHDPIPGAPRSSSHSPSPVLTPQQDMPDEKWEAQLYAHQNRSLHALPVATVHFSAQVVEIPALPKQHVPAEEPSVGHIPRRAHTMSIRPKRKPVPSLYALDPDAAPLLIPLPPSPALSACLELEDAEIAQLAL</sequence>
<dbReference type="EMBL" id="KV423955">
    <property type="protein sequence ID" value="KZT58072.1"/>
    <property type="molecule type" value="Genomic_DNA"/>
</dbReference>
<proteinExistence type="predicted"/>
<organism evidence="2 3">
    <name type="scientific">Calocera cornea HHB12733</name>
    <dbReference type="NCBI Taxonomy" id="1353952"/>
    <lineage>
        <taxon>Eukaryota</taxon>
        <taxon>Fungi</taxon>
        <taxon>Dikarya</taxon>
        <taxon>Basidiomycota</taxon>
        <taxon>Agaricomycotina</taxon>
        <taxon>Dacrymycetes</taxon>
        <taxon>Dacrymycetales</taxon>
        <taxon>Dacrymycetaceae</taxon>
        <taxon>Calocera</taxon>
    </lineage>
</organism>
<feature type="region of interest" description="Disordered" evidence="1">
    <location>
        <begin position="47"/>
        <end position="188"/>
    </location>
</feature>
<accession>A0A165GHB6</accession>
<dbReference type="OrthoDB" id="10465830at2759"/>
<evidence type="ECO:0000256" key="1">
    <source>
        <dbReference type="SAM" id="MobiDB-lite"/>
    </source>
</evidence>
<name>A0A165GHB6_9BASI</name>
<evidence type="ECO:0000313" key="2">
    <source>
        <dbReference type="EMBL" id="KZT58072.1"/>
    </source>
</evidence>
<keyword evidence="3" id="KW-1185">Reference proteome</keyword>
<feature type="compositionally biased region" description="Polar residues" evidence="1">
    <location>
        <begin position="172"/>
        <end position="186"/>
    </location>
</feature>
<feature type="compositionally biased region" description="Polar residues" evidence="1">
    <location>
        <begin position="51"/>
        <end position="66"/>
    </location>
</feature>
<feature type="compositionally biased region" description="Basic residues" evidence="1">
    <location>
        <begin position="82"/>
        <end position="112"/>
    </location>
</feature>
<dbReference type="AlphaFoldDB" id="A0A165GHB6"/>
<gene>
    <name evidence="2" type="ORF">CALCODRAFT_259470</name>
</gene>
<evidence type="ECO:0000313" key="3">
    <source>
        <dbReference type="Proteomes" id="UP000076842"/>
    </source>
</evidence>
<feature type="compositionally biased region" description="Basic and acidic residues" evidence="1">
    <location>
        <begin position="121"/>
        <end position="136"/>
    </location>
</feature>
<protein>
    <submittedName>
        <fullName evidence="2">Uncharacterized protein</fullName>
    </submittedName>
</protein>